<dbReference type="STRING" id="930991.A0A0D0ECY6"/>
<name>A0A0D0ECY6_9AGAM</name>
<gene>
    <name evidence="3" type="ORF">PAXRUDRAFT_821984</name>
</gene>
<proteinExistence type="predicted"/>
<feature type="domain" description="SigF-like NTF2-like" evidence="2">
    <location>
        <begin position="1"/>
        <end position="164"/>
    </location>
</feature>
<organism evidence="3 4">
    <name type="scientific">Paxillus rubicundulus Ve08.2h10</name>
    <dbReference type="NCBI Taxonomy" id="930991"/>
    <lineage>
        <taxon>Eukaryota</taxon>
        <taxon>Fungi</taxon>
        <taxon>Dikarya</taxon>
        <taxon>Basidiomycota</taxon>
        <taxon>Agaricomycotina</taxon>
        <taxon>Agaricomycetes</taxon>
        <taxon>Agaricomycetidae</taxon>
        <taxon>Boletales</taxon>
        <taxon>Paxilineae</taxon>
        <taxon>Paxillaceae</taxon>
        <taxon>Paxillus</taxon>
    </lineage>
</organism>
<evidence type="ECO:0000313" key="3">
    <source>
        <dbReference type="EMBL" id="KIL00186.1"/>
    </source>
</evidence>
<keyword evidence="1" id="KW-0472">Membrane</keyword>
<accession>A0A0D0ECY6</accession>
<evidence type="ECO:0000259" key="2">
    <source>
        <dbReference type="Pfam" id="PF24840"/>
    </source>
</evidence>
<dbReference type="AlphaFoldDB" id="A0A0D0ECY6"/>
<keyword evidence="1" id="KW-1133">Transmembrane helix</keyword>
<dbReference type="InParanoid" id="A0A0D0ECY6"/>
<reference evidence="3 4" key="1">
    <citation type="submission" date="2014-04" db="EMBL/GenBank/DDBJ databases">
        <authorList>
            <consortium name="DOE Joint Genome Institute"/>
            <person name="Kuo A."/>
            <person name="Kohler A."/>
            <person name="Jargeat P."/>
            <person name="Nagy L.G."/>
            <person name="Floudas D."/>
            <person name="Copeland A."/>
            <person name="Barry K.W."/>
            <person name="Cichocki N."/>
            <person name="Veneault-Fourrey C."/>
            <person name="LaButti K."/>
            <person name="Lindquist E.A."/>
            <person name="Lipzen A."/>
            <person name="Lundell T."/>
            <person name="Morin E."/>
            <person name="Murat C."/>
            <person name="Sun H."/>
            <person name="Tunlid A."/>
            <person name="Henrissat B."/>
            <person name="Grigoriev I.V."/>
            <person name="Hibbett D.S."/>
            <person name="Martin F."/>
            <person name="Nordberg H.P."/>
            <person name="Cantor M.N."/>
            <person name="Hua S.X."/>
        </authorList>
    </citation>
    <scope>NUCLEOTIDE SEQUENCE [LARGE SCALE GENOMIC DNA]</scope>
    <source>
        <strain evidence="3 4">Ve08.2h10</strain>
    </source>
</reference>
<keyword evidence="1" id="KW-0812">Transmembrane</keyword>
<protein>
    <submittedName>
        <fullName evidence="3">Unplaced genomic scaffold scaffold_18, whole genome shotgun sequence</fullName>
    </submittedName>
</protein>
<reference evidence="4" key="2">
    <citation type="submission" date="2015-01" db="EMBL/GenBank/DDBJ databases">
        <title>Evolutionary Origins and Diversification of the Mycorrhizal Mutualists.</title>
        <authorList>
            <consortium name="DOE Joint Genome Institute"/>
            <consortium name="Mycorrhizal Genomics Consortium"/>
            <person name="Kohler A."/>
            <person name="Kuo A."/>
            <person name="Nagy L.G."/>
            <person name="Floudas D."/>
            <person name="Copeland A."/>
            <person name="Barry K.W."/>
            <person name="Cichocki N."/>
            <person name="Veneault-Fourrey C."/>
            <person name="LaButti K."/>
            <person name="Lindquist E.A."/>
            <person name="Lipzen A."/>
            <person name="Lundell T."/>
            <person name="Morin E."/>
            <person name="Murat C."/>
            <person name="Riley R."/>
            <person name="Ohm R."/>
            <person name="Sun H."/>
            <person name="Tunlid A."/>
            <person name="Henrissat B."/>
            <person name="Grigoriev I.V."/>
            <person name="Hibbett D.S."/>
            <person name="Martin F."/>
        </authorList>
    </citation>
    <scope>NUCLEOTIDE SEQUENCE [LARGE SCALE GENOMIC DNA]</scope>
    <source>
        <strain evidence="4">Ve08.2h10</strain>
    </source>
</reference>
<sequence>MQNPERELPHALDILTTAQSPAILHQAIEKFFVPDASLRHPLGIVEPGPRSRESIFKVYDWYRAISPGTKSKLNEMVYNKENGVVYLDITQSFGSRFTPFPVVPSRASLVLRIGLVETSGGYCIKTQEAFCHPTDLANYLLPPIAPLVRFALMMLAVFQCFGSSAYTQFCSLWIMLFGMGSEVQRGRLDSTIKTGKRGNGNGSASDEELKTAQYYGSGIFP</sequence>
<feature type="transmembrane region" description="Helical" evidence="1">
    <location>
        <begin position="150"/>
        <end position="177"/>
    </location>
</feature>
<dbReference type="PANTHER" id="PTHR35393:SF1">
    <property type="entry name" value="SNOAL-LIKE DOMAIN-CONTAINING PROTEIN"/>
    <property type="match status" value="1"/>
</dbReference>
<dbReference type="Pfam" id="PF24840">
    <property type="entry name" value="NTF2_SigF"/>
    <property type="match status" value="1"/>
</dbReference>
<dbReference type="Proteomes" id="UP000054538">
    <property type="component" value="Unassembled WGS sequence"/>
</dbReference>
<evidence type="ECO:0000256" key="1">
    <source>
        <dbReference type="SAM" id="Phobius"/>
    </source>
</evidence>
<keyword evidence="4" id="KW-1185">Reference proteome</keyword>
<dbReference type="HOGENOM" id="CLU_079426_1_0_1"/>
<dbReference type="EMBL" id="KN824840">
    <property type="protein sequence ID" value="KIL00186.1"/>
    <property type="molecule type" value="Genomic_DNA"/>
</dbReference>
<dbReference type="OrthoDB" id="2344312at2759"/>
<evidence type="ECO:0000313" key="4">
    <source>
        <dbReference type="Proteomes" id="UP000054538"/>
    </source>
</evidence>
<dbReference type="PANTHER" id="PTHR35393">
    <property type="entry name" value="CHROMOSOME 1, WHOLE GENOME SHOTGUN SEQUENCE"/>
    <property type="match status" value="1"/>
</dbReference>
<dbReference type="InterPro" id="IPR057514">
    <property type="entry name" value="NTF2_SigF"/>
</dbReference>